<accession>F2K0L4</accession>
<evidence type="ECO:0000313" key="3">
    <source>
        <dbReference type="EMBL" id="ADZ90998.1"/>
    </source>
</evidence>
<dbReference type="Gene3D" id="3.90.1150.10">
    <property type="entry name" value="Aspartate Aminotransferase, domain 1"/>
    <property type="match status" value="1"/>
</dbReference>
<dbReference type="RefSeq" id="WP_013660903.1">
    <property type="nucleotide sequence ID" value="NC_015276.1"/>
</dbReference>
<dbReference type="SUPFAM" id="SSF53383">
    <property type="entry name" value="PLP-dependent transferases"/>
    <property type="match status" value="1"/>
</dbReference>
<dbReference type="InterPro" id="IPR015421">
    <property type="entry name" value="PyrdxlP-dep_Trfase_major"/>
</dbReference>
<dbReference type="InterPro" id="IPR015424">
    <property type="entry name" value="PyrdxlP-dep_Trfase"/>
</dbReference>
<sequence length="542" mass="59824">MFNKVSLVEKIQRSMDKLSPIIDAPFGQRKITYADYTASGRALDFIEEAIQEHILPFYANTHTEANATGSQTTAYREEARNAIRALANANEDDLILFCGSGTTAAVNVLISQLNLHNLSQSEKDGTVIILGPYEHHSNELPWRSLDIELLRVPIGENGTLCMRSLEGLLRLNQGKRIIASFSAASNVSGVRTDDYAVTTLLNKYGAISVWDYAAAAPYVDVNMNPASQRVGDCAQKSALFFSMHKFVGGPGTPGILVVKKAVIVNHEPSIIGGGTVSFVTPENHTFLPIGERREEGGTPDIVGSIRAGLVAQLKLAVGSEWIEQREHELNLKIQETIGNDPHIDLLGETQRDRLTITSYRVKTKAGRYIHHGLIVALLNDLFGIQVRGGCSCAGPYGHYLLELDSDISDLIQSELESGNKFVKPGWVRFNLNYFISDNEADYILSAIQFTAEHAEKLSVLYQYDESQDTWNHIEFVRSSASLAHVFNSSIEKETLKEGQSDFNPSLTVNLLRQYFVEAHQIINSKAGESSGSAHVKKRFVVE</sequence>
<dbReference type="Gene3D" id="3.40.640.10">
    <property type="entry name" value="Type I PLP-dependent aspartate aminotransferase-like (Major domain)"/>
    <property type="match status" value="1"/>
</dbReference>
<reference evidence="3 4" key="1">
    <citation type="journal article" date="2012" name="Stand. Genomic Sci.">
        <title>Complete genome sequence of the melanogenic marine bacterium Marinomonas mediterranea type strain (MMB-1(T)).</title>
        <authorList>
            <person name="Lucas-Elio P."/>
            <person name="Goodwin L."/>
            <person name="Woyke T."/>
            <person name="Pitluck S."/>
            <person name="Nolan M."/>
            <person name="Kyrpides N.C."/>
            <person name="Detter J.C."/>
            <person name="Copeland A."/>
            <person name="Teshima H."/>
            <person name="Bruce D."/>
            <person name="Detter C."/>
            <person name="Tapia R."/>
            <person name="Han S."/>
            <person name="Land M.L."/>
            <person name="Ivanova N."/>
            <person name="Mikhailova N."/>
            <person name="Johnston A.W."/>
            <person name="Sanchez-Amat A."/>
        </authorList>
    </citation>
    <scope>NUCLEOTIDE SEQUENCE [LARGE SCALE GENOMIC DNA]</scope>
    <source>
        <strain evidence="4">ATCC 700492 / JCM 21426 / NBRC 103028 / MMB-1</strain>
    </source>
</reference>
<dbReference type="PANTHER" id="PTHR43686:SF1">
    <property type="entry name" value="AMINOTRAN_5 DOMAIN-CONTAINING PROTEIN"/>
    <property type="match status" value="1"/>
</dbReference>
<dbReference type="KEGG" id="mme:Marme_1742"/>
<proteinExistence type="predicted"/>
<dbReference type="eggNOG" id="COG0520">
    <property type="taxonomic scope" value="Bacteria"/>
</dbReference>
<dbReference type="Proteomes" id="UP000001062">
    <property type="component" value="Chromosome"/>
</dbReference>
<dbReference type="EC" id="2.8.1.7" evidence="3"/>
<evidence type="ECO:0000256" key="1">
    <source>
        <dbReference type="ARBA" id="ARBA00022898"/>
    </source>
</evidence>
<organism evidence="3 4">
    <name type="scientific">Marinomonas mediterranea (strain ATCC 700492 / JCM 21426 / NBRC 103028 / MMB-1)</name>
    <dbReference type="NCBI Taxonomy" id="717774"/>
    <lineage>
        <taxon>Bacteria</taxon>
        <taxon>Pseudomonadati</taxon>
        <taxon>Pseudomonadota</taxon>
        <taxon>Gammaproteobacteria</taxon>
        <taxon>Oceanospirillales</taxon>
        <taxon>Oceanospirillaceae</taxon>
        <taxon>Marinomonas</taxon>
    </lineage>
</organism>
<keyword evidence="1" id="KW-0663">Pyridoxal phosphate</keyword>
<evidence type="ECO:0000313" key="4">
    <source>
        <dbReference type="Proteomes" id="UP000001062"/>
    </source>
</evidence>
<keyword evidence="4" id="KW-1185">Reference proteome</keyword>
<dbReference type="PATRIC" id="fig|717774.3.peg.1798"/>
<dbReference type="EMBL" id="CP002583">
    <property type="protein sequence ID" value="ADZ90998.1"/>
    <property type="molecule type" value="Genomic_DNA"/>
</dbReference>
<dbReference type="HOGENOM" id="CLU_003433_9_3_6"/>
<gene>
    <name evidence="3" type="ordered locus">Marme_1742</name>
</gene>
<dbReference type="OrthoDB" id="9804366at2"/>
<keyword evidence="3" id="KW-0808">Transferase</keyword>
<dbReference type="InterPro" id="IPR015422">
    <property type="entry name" value="PyrdxlP-dep_Trfase_small"/>
</dbReference>
<dbReference type="InterPro" id="IPR000192">
    <property type="entry name" value="Aminotrans_V_dom"/>
</dbReference>
<dbReference type="STRING" id="717774.Marme_1742"/>
<evidence type="ECO:0000259" key="2">
    <source>
        <dbReference type="Pfam" id="PF00266"/>
    </source>
</evidence>
<dbReference type="Pfam" id="PF00266">
    <property type="entry name" value="Aminotran_5"/>
    <property type="match status" value="1"/>
</dbReference>
<dbReference type="AlphaFoldDB" id="F2K0L4"/>
<name>F2K0L4_MARM1</name>
<feature type="domain" description="Aminotransferase class V" evidence="2">
    <location>
        <begin position="33"/>
        <end position="399"/>
    </location>
</feature>
<dbReference type="GO" id="GO:0031071">
    <property type="term" value="F:cysteine desulfurase activity"/>
    <property type="evidence" value="ECO:0007669"/>
    <property type="project" value="UniProtKB-EC"/>
</dbReference>
<protein>
    <submittedName>
        <fullName evidence="3">Cysteine desulfurase</fullName>
        <ecNumber evidence="3">2.8.1.7</ecNumber>
    </submittedName>
</protein>
<dbReference type="PANTHER" id="PTHR43686">
    <property type="entry name" value="SULFURTRANSFERASE-RELATED"/>
    <property type="match status" value="1"/>
</dbReference>